<gene>
    <name evidence="1" type="ORF">L1049_002312</name>
</gene>
<proteinExistence type="predicted"/>
<protein>
    <submittedName>
        <fullName evidence="1">Uncharacterized protein</fullName>
    </submittedName>
</protein>
<dbReference type="AlphaFoldDB" id="A0AAP0NFD5"/>
<accession>A0AAP0NFD5</accession>
<sequence>MMHGILVGWNIGLLFIGRGRNIVTSKFTHKPIHPIVRNLIFELRPPETETSRSRFVWIDSNRN</sequence>
<evidence type="ECO:0000313" key="1">
    <source>
        <dbReference type="EMBL" id="KAK9271945.1"/>
    </source>
</evidence>
<organism evidence="1 2">
    <name type="scientific">Liquidambar formosana</name>
    <name type="common">Formosan gum</name>
    <dbReference type="NCBI Taxonomy" id="63359"/>
    <lineage>
        <taxon>Eukaryota</taxon>
        <taxon>Viridiplantae</taxon>
        <taxon>Streptophyta</taxon>
        <taxon>Embryophyta</taxon>
        <taxon>Tracheophyta</taxon>
        <taxon>Spermatophyta</taxon>
        <taxon>Magnoliopsida</taxon>
        <taxon>eudicotyledons</taxon>
        <taxon>Gunneridae</taxon>
        <taxon>Pentapetalae</taxon>
        <taxon>Saxifragales</taxon>
        <taxon>Altingiaceae</taxon>
        <taxon>Liquidambar</taxon>
    </lineage>
</organism>
<dbReference type="Proteomes" id="UP001415857">
    <property type="component" value="Unassembled WGS sequence"/>
</dbReference>
<name>A0AAP0NFD5_LIQFO</name>
<evidence type="ECO:0000313" key="2">
    <source>
        <dbReference type="Proteomes" id="UP001415857"/>
    </source>
</evidence>
<comment type="caution">
    <text evidence="1">The sequence shown here is derived from an EMBL/GenBank/DDBJ whole genome shotgun (WGS) entry which is preliminary data.</text>
</comment>
<reference evidence="1 2" key="1">
    <citation type="journal article" date="2024" name="Plant J.">
        <title>Genome sequences and population genomics reveal climatic adaptation and genomic divergence between two closely related sweetgum species.</title>
        <authorList>
            <person name="Xu W.Q."/>
            <person name="Ren C.Q."/>
            <person name="Zhang X.Y."/>
            <person name="Comes H.P."/>
            <person name="Liu X.H."/>
            <person name="Li Y.G."/>
            <person name="Kettle C.J."/>
            <person name="Jalonen R."/>
            <person name="Gaisberger H."/>
            <person name="Ma Y.Z."/>
            <person name="Qiu Y.X."/>
        </authorList>
    </citation>
    <scope>NUCLEOTIDE SEQUENCE [LARGE SCALE GENOMIC DNA]</scope>
    <source>
        <strain evidence="1">Hangzhou</strain>
    </source>
</reference>
<dbReference type="EMBL" id="JBBPBK010000013">
    <property type="protein sequence ID" value="KAK9271945.1"/>
    <property type="molecule type" value="Genomic_DNA"/>
</dbReference>
<keyword evidence="2" id="KW-1185">Reference proteome</keyword>